<evidence type="ECO:0008006" key="3">
    <source>
        <dbReference type="Google" id="ProtNLM"/>
    </source>
</evidence>
<accession>A0A2V2N6V7</accession>
<dbReference type="InterPro" id="IPR029063">
    <property type="entry name" value="SAM-dependent_MTases_sf"/>
</dbReference>
<proteinExistence type="predicted"/>
<dbReference type="Pfam" id="PF13489">
    <property type="entry name" value="Methyltransf_23"/>
    <property type="match status" value="1"/>
</dbReference>
<dbReference type="AlphaFoldDB" id="A0A2V2N6V7"/>
<protein>
    <recommendedName>
        <fullName evidence="3">Methyltransferase type 12</fullName>
    </recommendedName>
</protein>
<dbReference type="SUPFAM" id="SSF53335">
    <property type="entry name" value="S-adenosyl-L-methionine-dependent methyltransferases"/>
    <property type="match status" value="1"/>
</dbReference>
<evidence type="ECO:0000313" key="1">
    <source>
        <dbReference type="EMBL" id="PWR71261.1"/>
    </source>
</evidence>
<dbReference type="Gene3D" id="3.40.50.150">
    <property type="entry name" value="Vaccinia Virus protein VP39"/>
    <property type="match status" value="1"/>
</dbReference>
<dbReference type="InterPro" id="IPR036388">
    <property type="entry name" value="WH-like_DNA-bd_sf"/>
</dbReference>
<sequence>MEQNHQKGLNPLSSKGQACGEDFHRIDEVISGFRRYRVLTWALESGIADILYAVGPHDPDVLIQKLGYQSSFGKSFLEALVEIGILEKKENKVGLCSKLAPYLVSESPLYQGDSIRSSSEGIWGQSEDFFKENSESQKPASQMSPDFLKVVCQHSMRGEIQEITRILSNIPEFQSSHTLLDIGGGHGMYSISFCQKNPGLSAVILDKQSITPFTLEMVKRYQMVDRISIETGDMNVDIPGSGYDMVFASHILYRADDLHLLLKRIAAKIKTRGLFISNHKFEDDWIIPREDALKAMDTVFIKGHHHMVTRDEFKNVLGSSGLSGIQSFNIRTCTGFSTLTIATKNM</sequence>
<organism evidence="1 2">
    <name type="scientific">Methanospirillum lacunae</name>
    <dbReference type="NCBI Taxonomy" id="668570"/>
    <lineage>
        <taxon>Archaea</taxon>
        <taxon>Methanobacteriati</taxon>
        <taxon>Methanobacteriota</taxon>
        <taxon>Stenosarchaea group</taxon>
        <taxon>Methanomicrobia</taxon>
        <taxon>Methanomicrobiales</taxon>
        <taxon>Methanospirillaceae</taxon>
        <taxon>Methanospirillum</taxon>
    </lineage>
</organism>
<dbReference type="SUPFAM" id="SSF46785">
    <property type="entry name" value="Winged helix' DNA-binding domain"/>
    <property type="match status" value="1"/>
</dbReference>
<name>A0A2V2N6V7_9EURY</name>
<dbReference type="EMBL" id="QGMY01000008">
    <property type="protein sequence ID" value="PWR71261.1"/>
    <property type="molecule type" value="Genomic_DNA"/>
</dbReference>
<gene>
    <name evidence="1" type="ORF">DK846_10355</name>
</gene>
<dbReference type="RefSeq" id="WP_109968879.1">
    <property type="nucleotide sequence ID" value="NZ_CP176093.1"/>
</dbReference>
<dbReference type="OrthoDB" id="146767at2157"/>
<dbReference type="Gene3D" id="1.10.10.10">
    <property type="entry name" value="Winged helix-like DNA-binding domain superfamily/Winged helix DNA-binding domain"/>
    <property type="match status" value="1"/>
</dbReference>
<dbReference type="Proteomes" id="UP000245657">
    <property type="component" value="Unassembled WGS sequence"/>
</dbReference>
<evidence type="ECO:0000313" key="2">
    <source>
        <dbReference type="Proteomes" id="UP000245657"/>
    </source>
</evidence>
<reference evidence="1 2" key="1">
    <citation type="submission" date="2018-05" db="EMBL/GenBank/DDBJ databases">
        <title>Draft genome of Methanospirillum lacunae Ki8-1.</title>
        <authorList>
            <person name="Dueholm M.S."/>
            <person name="Nielsen P.H."/>
            <person name="Bakmann L.F."/>
            <person name="Otzen D.E."/>
        </authorList>
    </citation>
    <scope>NUCLEOTIDE SEQUENCE [LARGE SCALE GENOMIC DNA]</scope>
    <source>
        <strain evidence="1 2">Ki8-1</strain>
    </source>
</reference>
<dbReference type="InterPro" id="IPR036390">
    <property type="entry name" value="WH_DNA-bd_sf"/>
</dbReference>
<dbReference type="GeneID" id="97547118"/>
<keyword evidence="2" id="KW-1185">Reference proteome</keyword>
<comment type="caution">
    <text evidence="1">The sequence shown here is derived from an EMBL/GenBank/DDBJ whole genome shotgun (WGS) entry which is preliminary data.</text>
</comment>